<feature type="non-terminal residue" evidence="2">
    <location>
        <position position="127"/>
    </location>
</feature>
<reference evidence="2" key="1">
    <citation type="submission" date="2021-06" db="EMBL/GenBank/DDBJ databases">
        <authorList>
            <person name="Kallberg Y."/>
            <person name="Tangrot J."/>
            <person name="Rosling A."/>
        </authorList>
    </citation>
    <scope>NUCLEOTIDE SEQUENCE</scope>
    <source>
        <strain evidence="2">CL551</strain>
    </source>
</reference>
<keyword evidence="3" id="KW-1185">Reference proteome</keyword>
<gene>
    <name evidence="2" type="ORF">AMORRO_LOCUS18103</name>
</gene>
<name>A0A9N9JSZ0_9GLOM</name>
<sequence>IEHTKKLVGALNSSIEVANSGIEEMNSKMEGLKNDWDERWEILWDTKEMVKEMSRQLKSADSQASYTPPQISPSQLTYPPNGKTTDNRGQVFKRMLNVSLEVACKPISREQPHKNLQSELAILKKVG</sequence>
<feature type="non-terminal residue" evidence="2">
    <location>
        <position position="1"/>
    </location>
</feature>
<feature type="region of interest" description="Disordered" evidence="1">
    <location>
        <begin position="54"/>
        <end position="88"/>
    </location>
</feature>
<comment type="caution">
    <text evidence="2">The sequence shown here is derived from an EMBL/GenBank/DDBJ whole genome shotgun (WGS) entry which is preliminary data.</text>
</comment>
<protein>
    <submittedName>
        <fullName evidence="2">11861_t:CDS:1</fullName>
    </submittedName>
</protein>
<organism evidence="2 3">
    <name type="scientific">Acaulospora morrowiae</name>
    <dbReference type="NCBI Taxonomy" id="94023"/>
    <lineage>
        <taxon>Eukaryota</taxon>
        <taxon>Fungi</taxon>
        <taxon>Fungi incertae sedis</taxon>
        <taxon>Mucoromycota</taxon>
        <taxon>Glomeromycotina</taxon>
        <taxon>Glomeromycetes</taxon>
        <taxon>Diversisporales</taxon>
        <taxon>Acaulosporaceae</taxon>
        <taxon>Acaulospora</taxon>
    </lineage>
</organism>
<dbReference type="EMBL" id="CAJVPV010061016">
    <property type="protein sequence ID" value="CAG8790550.1"/>
    <property type="molecule type" value="Genomic_DNA"/>
</dbReference>
<dbReference type="AlphaFoldDB" id="A0A9N9JSZ0"/>
<proteinExistence type="predicted"/>
<evidence type="ECO:0000256" key="1">
    <source>
        <dbReference type="SAM" id="MobiDB-lite"/>
    </source>
</evidence>
<dbReference type="Proteomes" id="UP000789342">
    <property type="component" value="Unassembled WGS sequence"/>
</dbReference>
<feature type="compositionally biased region" description="Polar residues" evidence="1">
    <location>
        <begin position="56"/>
        <end position="88"/>
    </location>
</feature>
<evidence type="ECO:0000313" key="3">
    <source>
        <dbReference type="Proteomes" id="UP000789342"/>
    </source>
</evidence>
<accession>A0A9N9JSZ0</accession>
<evidence type="ECO:0000313" key="2">
    <source>
        <dbReference type="EMBL" id="CAG8790550.1"/>
    </source>
</evidence>